<evidence type="ECO:0000256" key="3">
    <source>
        <dbReference type="ARBA" id="ARBA00022827"/>
    </source>
</evidence>
<dbReference type="InterPro" id="IPR001100">
    <property type="entry name" value="Pyr_nuc-diS_OxRdtase"/>
</dbReference>
<name>A0AAE2ZKT5_9HYPH</name>
<evidence type="ECO:0000256" key="10">
    <source>
        <dbReference type="RuleBase" id="RU003691"/>
    </source>
</evidence>
<feature type="disulfide bond" description="Redox-active" evidence="9">
    <location>
        <begin position="44"/>
        <end position="49"/>
    </location>
</feature>
<evidence type="ECO:0000256" key="5">
    <source>
        <dbReference type="ARBA" id="ARBA00023002"/>
    </source>
</evidence>
<dbReference type="PANTHER" id="PTHR43014">
    <property type="entry name" value="MERCURIC REDUCTASE"/>
    <property type="match status" value="1"/>
</dbReference>
<dbReference type="PRINTS" id="PR00411">
    <property type="entry name" value="PNDRDTASEI"/>
</dbReference>
<accession>A0AAE2ZKT5</accession>
<comment type="similarity">
    <text evidence="1 10">Belongs to the class-I pyridine nucleotide-disulfide oxidoreductase family.</text>
</comment>
<feature type="binding site" evidence="8">
    <location>
        <position position="117"/>
    </location>
    <ligand>
        <name>FAD</name>
        <dbReference type="ChEBI" id="CHEBI:57692"/>
    </ligand>
</feature>
<keyword evidence="2 10" id="KW-0285">Flavoprotein</keyword>
<reference evidence="13" key="1">
    <citation type="submission" date="2021-08" db="EMBL/GenBank/DDBJ databases">
        <title>Hoeflea bacterium WL0058 sp. nov., isolated from the sediment.</title>
        <authorList>
            <person name="Wang L."/>
            <person name="Zhang D."/>
        </authorList>
    </citation>
    <scope>NUCLEOTIDE SEQUENCE</scope>
    <source>
        <strain evidence="13">WL0058</strain>
    </source>
</reference>
<evidence type="ECO:0000313" key="13">
    <source>
        <dbReference type="EMBL" id="MBW8637874.1"/>
    </source>
</evidence>
<evidence type="ECO:0000256" key="9">
    <source>
        <dbReference type="PIRSR" id="PIRSR000350-4"/>
    </source>
</evidence>
<comment type="cofactor">
    <cofactor evidence="8">
        <name>FAD</name>
        <dbReference type="ChEBI" id="CHEBI:57692"/>
    </cofactor>
    <text evidence="8">Binds 1 FAD per subunit.</text>
</comment>
<protein>
    <submittedName>
        <fullName evidence="13">FAD-dependent oxidoreductase</fullName>
    </submittedName>
</protein>
<sequence length="475" mass="50856">MTEILRPDICVIGAGSGGLTVAAAAAAFGVEVVLIEAGKMGGDCLNYGCVPSKALIAAAKHAHAIESAPAYGVKAGEATIDFRQVRAHIERAISAIAPNDSEERFTALGVKVIRAHGRFAGPDTVVAANFEIRARRFVVATGSKPAIPPIPGLEDVDYLTNETIFDRTAPMRRLVIIGGGPIGLELAQAYHRLGSQVTVLEAARALSKEDPELGAVVLDRMRAEGVAIVEGATVSEVKKRGRSGVRLAVETSEGPRTIEGSHLLVATGRAASVDDLGLDEAGVRYDAKGIKVGRNLKTSNRRVFAIGDVAGGLQFTHVASYHASLVIKQILFRTPAREDATIIPRVTFTDPELAHVGLTEDQARAQNKTIRLLRWPYAENDRAQAEGLTDGHIKLIVDSRSRIVGVSIVGAGAGEMINLWTLAVSRKMKLGDGRDYVPPYPTMSEIGRRAIVASYLPLTRKPLVRRIIRLLRRFG</sequence>
<feature type="domain" description="FAD/NAD(P)-binding" evidence="12">
    <location>
        <begin position="8"/>
        <end position="323"/>
    </location>
</feature>
<dbReference type="Gene3D" id="3.30.390.30">
    <property type="match status" value="1"/>
</dbReference>
<dbReference type="Pfam" id="PF02852">
    <property type="entry name" value="Pyr_redox_dim"/>
    <property type="match status" value="1"/>
</dbReference>
<gene>
    <name evidence="13" type="ORF">K1W69_11815</name>
</gene>
<keyword evidence="3 8" id="KW-0274">FAD</keyword>
<dbReference type="InterPro" id="IPR023753">
    <property type="entry name" value="FAD/NAD-binding_dom"/>
</dbReference>
<keyword evidence="14" id="KW-1185">Reference proteome</keyword>
<keyword evidence="5 10" id="KW-0560">Oxidoreductase</keyword>
<evidence type="ECO:0000256" key="6">
    <source>
        <dbReference type="ARBA" id="ARBA00023157"/>
    </source>
</evidence>
<proteinExistence type="inferred from homology"/>
<evidence type="ECO:0000259" key="12">
    <source>
        <dbReference type="Pfam" id="PF07992"/>
    </source>
</evidence>
<dbReference type="Proteomes" id="UP001196509">
    <property type="component" value="Unassembled WGS sequence"/>
</dbReference>
<keyword evidence="8" id="KW-0547">Nucleotide-binding</keyword>
<feature type="domain" description="Pyridine nucleotide-disulphide oxidoreductase dimerisation" evidence="11">
    <location>
        <begin position="343"/>
        <end position="447"/>
    </location>
</feature>
<dbReference type="GO" id="GO:0016668">
    <property type="term" value="F:oxidoreductase activity, acting on a sulfur group of donors, NAD(P) as acceptor"/>
    <property type="evidence" value="ECO:0007669"/>
    <property type="project" value="InterPro"/>
</dbReference>
<evidence type="ECO:0000256" key="7">
    <source>
        <dbReference type="ARBA" id="ARBA00023284"/>
    </source>
</evidence>
<dbReference type="FunFam" id="3.30.390.30:FF:000001">
    <property type="entry name" value="Dihydrolipoyl dehydrogenase"/>
    <property type="match status" value="1"/>
</dbReference>
<dbReference type="InterPro" id="IPR012999">
    <property type="entry name" value="Pyr_OxRdtase_I_AS"/>
</dbReference>
<dbReference type="InterPro" id="IPR036188">
    <property type="entry name" value="FAD/NAD-bd_sf"/>
</dbReference>
<dbReference type="GO" id="GO:0050660">
    <property type="term" value="F:flavin adenine dinucleotide binding"/>
    <property type="evidence" value="ECO:0007669"/>
    <property type="project" value="TreeGrafter"/>
</dbReference>
<evidence type="ECO:0000256" key="1">
    <source>
        <dbReference type="ARBA" id="ARBA00007532"/>
    </source>
</evidence>
<feature type="binding site" evidence="8">
    <location>
        <position position="308"/>
    </location>
    <ligand>
        <name>FAD</name>
        <dbReference type="ChEBI" id="CHEBI:57692"/>
    </ligand>
</feature>
<feature type="binding site" evidence="8">
    <location>
        <begin position="141"/>
        <end position="143"/>
    </location>
    <ligand>
        <name>FAD</name>
        <dbReference type="ChEBI" id="CHEBI:57692"/>
    </ligand>
</feature>
<dbReference type="EMBL" id="JAICBX010000002">
    <property type="protein sequence ID" value="MBW8637874.1"/>
    <property type="molecule type" value="Genomic_DNA"/>
</dbReference>
<dbReference type="SUPFAM" id="SSF55424">
    <property type="entry name" value="FAD/NAD-linked reductases, dimerisation (C-terminal) domain"/>
    <property type="match status" value="1"/>
</dbReference>
<keyword evidence="7 10" id="KW-0676">Redox-active center</keyword>
<organism evidence="13 14">
    <name type="scientific">Flavimaribacter sediminis</name>
    <dbReference type="NCBI Taxonomy" id="2865987"/>
    <lineage>
        <taxon>Bacteria</taxon>
        <taxon>Pseudomonadati</taxon>
        <taxon>Pseudomonadota</taxon>
        <taxon>Alphaproteobacteria</taxon>
        <taxon>Hyphomicrobiales</taxon>
        <taxon>Rhizobiaceae</taxon>
        <taxon>Flavimaribacter</taxon>
    </lineage>
</organism>
<evidence type="ECO:0000256" key="2">
    <source>
        <dbReference type="ARBA" id="ARBA00022630"/>
    </source>
</evidence>
<dbReference type="PRINTS" id="PR00368">
    <property type="entry name" value="FADPNR"/>
</dbReference>
<dbReference type="PANTHER" id="PTHR43014:SF2">
    <property type="entry name" value="MERCURIC REDUCTASE"/>
    <property type="match status" value="1"/>
</dbReference>
<evidence type="ECO:0000256" key="4">
    <source>
        <dbReference type="ARBA" id="ARBA00022857"/>
    </source>
</evidence>
<dbReference type="InterPro" id="IPR016156">
    <property type="entry name" value="FAD/NAD-linked_Rdtase_dimer_sf"/>
</dbReference>
<evidence type="ECO:0000259" key="11">
    <source>
        <dbReference type="Pfam" id="PF02852"/>
    </source>
</evidence>
<dbReference type="Gene3D" id="3.50.50.60">
    <property type="entry name" value="FAD/NAD(P)-binding domain"/>
    <property type="match status" value="2"/>
</dbReference>
<dbReference type="Pfam" id="PF07992">
    <property type="entry name" value="Pyr_redox_2"/>
    <property type="match status" value="1"/>
</dbReference>
<feature type="binding site" evidence="8">
    <location>
        <position position="268"/>
    </location>
    <ligand>
        <name>NAD(+)</name>
        <dbReference type="ChEBI" id="CHEBI:57540"/>
    </ligand>
</feature>
<dbReference type="PIRSF" id="PIRSF000350">
    <property type="entry name" value="Mercury_reductase_MerA"/>
    <property type="match status" value="1"/>
</dbReference>
<keyword evidence="4" id="KW-0521">NADP</keyword>
<keyword evidence="8" id="KW-0520">NAD</keyword>
<feature type="binding site" evidence="8">
    <location>
        <position position="53"/>
    </location>
    <ligand>
        <name>FAD</name>
        <dbReference type="ChEBI" id="CHEBI:57692"/>
    </ligand>
</feature>
<dbReference type="RefSeq" id="WP_220228547.1">
    <property type="nucleotide sequence ID" value="NZ_JAICBX010000002.1"/>
</dbReference>
<feature type="binding site" evidence="8">
    <location>
        <begin position="178"/>
        <end position="185"/>
    </location>
    <ligand>
        <name>NAD(+)</name>
        <dbReference type="ChEBI" id="CHEBI:57540"/>
    </ligand>
</feature>
<feature type="binding site" evidence="8">
    <location>
        <position position="201"/>
    </location>
    <ligand>
        <name>NAD(+)</name>
        <dbReference type="ChEBI" id="CHEBI:57540"/>
    </ligand>
</feature>
<dbReference type="PROSITE" id="PS00076">
    <property type="entry name" value="PYRIDINE_REDOX_1"/>
    <property type="match status" value="1"/>
</dbReference>
<dbReference type="AlphaFoldDB" id="A0AAE2ZKT5"/>
<comment type="caution">
    <text evidence="13">The sequence shown here is derived from an EMBL/GenBank/DDBJ whole genome shotgun (WGS) entry which is preliminary data.</text>
</comment>
<evidence type="ECO:0000256" key="8">
    <source>
        <dbReference type="PIRSR" id="PIRSR000350-3"/>
    </source>
</evidence>
<dbReference type="SUPFAM" id="SSF51905">
    <property type="entry name" value="FAD/NAD(P)-binding domain"/>
    <property type="match status" value="1"/>
</dbReference>
<keyword evidence="6" id="KW-1015">Disulfide bond</keyword>
<evidence type="ECO:0000313" key="14">
    <source>
        <dbReference type="Proteomes" id="UP001196509"/>
    </source>
</evidence>
<dbReference type="InterPro" id="IPR004099">
    <property type="entry name" value="Pyr_nucl-diS_OxRdtase_dimer"/>
</dbReference>
<dbReference type="GO" id="GO:0003955">
    <property type="term" value="F:NAD(P)H dehydrogenase (quinone) activity"/>
    <property type="evidence" value="ECO:0007669"/>
    <property type="project" value="TreeGrafter"/>
</dbReference>